<dbReference type="WBParaSite" id="PS1159_v2.g6833.t1">
    <property type="protein sequence ID" value="PS1159_v2.g6833.t1"/>
    <property type="gene ID" value="PS1159_v2.g6833"/>
</dbReference>
<accession>A0AC35GMR4</accession>
<sequence>METSGPHSLEIGGFTYIGIGKSTSSPANSECYFKDFNITKIGVIKYFIQKDDGKIVAYIRPLPTRSINDNFEKVETPKDSKSFQYYRILLPTYSQKPVVTHTEYIIRKGFLIDLVDTTFIVPIIHVFDFRHRDLYNF</sequence>
<organism evidence="1 2">
    <name type="scientific">Panagrolaimus sp. PS1159</name>
    <dbReference type="NCBI Taxonomy" id="55785"/>
    <lineage>
        <taxon>Eukaryota</taxon>
        <taxon>Metazoa</taxon>
        <taxon>Ecdysozoa</taxon>
        <taxon>Nematoda</taxon>
        <taxon>Chromadorea</taxon>
        <taxon>Rhabditida</taxon>
        <taxon>Tylenchina</taxon>
        <taxon>Panagrolaimomorpha</taxon>
        <taxon>Panagrolaimoidea</taxon>
        <taxon>Panagrolaimidae</taxon>
        <taxon>Panagrolaimus</taxon>
    </lineage>
</organism>
<dbReference type="Proteomes" id="UP000887580">
    <property type="component" value="Unplaced"/>
</dbReference>
<proteinExistence type="predicted"/>
<evidence type="ECO:0000313" key="2">
    <source>
        <dbReference type="WBParaSite" id="PS1159_v2.g6833.t1"/>
    </source>
</evidence>
<name>A0AC35GMR4_9BILA</name>
<reference evidence="2" key="1">
    <citation type="submission" date="2022-11" db="UniProtKB">
        <authorList>
            <consortium name="WormBaseParasite"/>
        </authorList>
    </citation>
    <scope>IDENTIFICATION</scope>
</reference>
<evidence type="ECO:0000313" key="1">
    <source>
        <dbReference type="Proteomes" id="UP000887580"/>
    </source>
</evidence>
<protein>
    <submittedName>
        <fullName evidence="2">Uncharacterized protein</fullName>
    </submittedName>
</protein>